<dbReference type="OrthoDB" id="10368867at2759"/>
<evidence type="ECO:0000313" key="1">
    <source>
        <dbReference type="EMBL" id="CAH1232994.1"/>
    </source>
</evidence>
<accession>A0A8J9VVK4</accession>
<sequence>MFSAALWCARASLVLDGGHVRYGFRGWKARYYIRTLHWAARIIQRAFLQHMLRKVQDRLEEDSILGLEEEMEHVLSGIDLDDHPSVNHEAPVAMETSHNNTLGDMVDTHEFEAQLQWRVANSSGRESSLYEDSLTIREMGTCDSKFSRERENRRWLDRKIFQREGVASIRQVLKGPIVLHVQASVLAYSNTCPRIDTSYSLTDVLRF</sequence>
<dbReference type="EMBL" id="OV696686">
    <property type="protein sequence ID" value="CAH1232994.1"/>
    <property type="molecule type" value="Genomic_DNA"/>
</dbReference>
<keyword evidence="2" id="KW-1185">Reference proteome</keyword>
<reference evidence="1" key="1">
    <citation type="submission" date="2022-01" db="EMBL/GenBank/DDBJ databases">
        <authorList>
            <person name="Braso-Vives M."/>
        </authorList>
    </citation>
    <scope>NUCLEOTIDE SEQUENCE</scope>
</reference>
<name>A0A8J9VVK4_BRALA</name>
<organism evidence="1 2">
    <name type="scientific">Branchiostoma lanceolatum</name>
    <name type="common">Common lancelet</name>
    <name type="synonym">Amphioxus lanceolatum</name>
    <dbReference type="NCBI Taxonomy" id="7740"/>
    <lineage>
        <taxon>Eukaryota</taxon>
        <taxon>Metazoa</taxon>
        <taxon>Chordata</taxon>
        <taxon>Cephalochordata</taxon>
        <taxon>Leptocardii</taxon>
        <taxon>Amphioxiformes</taxon>
        <taxon>Branchiostomatidae</taxon>
        <taxon>Branchiostoma</taxon>
    </lineage>
</organism>
<dbReference type="AlphaFoldDB" id="A0A8J9VVK4"/>
<gene>
    <name evidence="1" type="primary">Hypp552</name>
    <name evidence="1" type="ORF">BLAG_LOCUS1887</name>
</gene>
<proteinExistence type="predicted"/>
<evidence type="ECO:0000313" key="2">
    <source>
        <dbReference type="Proteomes" id="UP000838412"/>
    </source>
</evidence>
<protein>
    <submittedName>
        <fullName evidence="1">Hypp552 protein</fullName>
    </submittedName>
</protein>
<dbReference type="Proteomes" id="UP000838412">
    <property type="component" value="Chromosome 1"/>
</dbReference>